<dbReference type="SUPFAM" id="SSF52047">
    <property type="entry name" value="RNI-like"/>
    <property type="match status" value="1"/>
</dbReference>
<dbReference type="EMBL" id="ML213525">
    <property type="protein sequence ID" value="TFK47171.1"/>
    <property type="molecule type" value="Genomic_DNA"/>
</dbReference>
<dbReference type="InterPro" id="IPR032675">
    <property type="entry name" value="LRR_dom_sf"/>
</dbReference>
<dbReference type="STRING" id="5364.A0A5C3N085"/>
<reference evidence="1 2" key="1">
    <citation type="journal article" date="2019" name="Nat. Ecol. Evol.">
        <title>Megaphylogeny resolves global patterns of mushroom evolution.</title>
        <authorList>
            <person name="Varga T."/>
            <person name="Krizsan K."/>
            <person name="Foldi C."/>
            <person name="Dima B."/>
            <person name="Sanchez-Garcia M."/>
            <person name="Sanchez-Ramirez S."/>
            <person name="Szollosi G.J."/>
            <person name="Szarkandi J.G."/>
            <person name="Papp V."/>
            <person name="Albert L."/>
            <person name="Andreopoulos W."/>
            <person name="Angelini C."/>
            <person name="Antonin V."/>
            <person name="Barry K.W."/>
            <person name="Bougher N.L."/>
            <person name="Buchanan P."/>
            <person name="Buyck B."/>
            <person name="Bense V."/>
            <person name="Catcheside P."/>
            <person name="Chovatia M."/>
            <person name="Cooper J."/>
            <person name="Damon W."/>
            <person name="Desjardin D."/>
            <person name="Finy P."/>
            <person name="Geml J."/>
            <person name="Haridas S."/>
            <person name="Hughes K."/>
            <person name="Justo A."/>
            <person name="Karasinski D."/>
            <person name="Kautmanova I."/>
            <person name="Kiss B."/>
            <person name="Kocsube S."/>
            <person name="Kotiranta H."/>
            <person name="LaButti K.M."/>
            <person name="Lechner B.E."/>
            <person name="Liimatainen K."/>
            <person name="Lipzen A."/>
            <person name="Lukacs Z."/>
            <person name="Mihaltcheva S."/>
            <person name="Morgado L.N."/>
            <person name="Niskanen T."/>
            <person name="Noordeloos M.E."/>
            <person name="Ohm R.A."/>
            <person name="Ortiz-Santana B."/>
            <person name="Ovrebo C."/>
            <person name="Racz N."/>
            <person name="Riley R."/>
            <person name="Savchenko A."/>
            <person name="Shiryaev A."/>
            <person name="Soop K."/>
            <person name="Spirin V."/>
            <person name="Szebenyi C."/>
            <person name="Tomsovsky M."/>
            <person name="Tulloss R.E."/>
            <person name="Uehling J."/>
            <person name="Grigoriev I.V."/>
            <person name="Vagvolgyi C."/>
            <person name="Papp T."/>
            <person name="Martin F.M."/>
            <person name="Miettinen O."/>
            <person name="Hibbett D.S."/>
            <person name="Nagy L.G."/>
        </authorList>
    </citation>
    <scope>NUCLEOTIDE SEQUENCE [LARGE SCALE GENOMIC DNA]</scope>
    <source>
        <strain evidence="1 2">OMC1185</strain>
    </source>
</reference>
<protein>
    <recommendedName>
        <fullName evidence="3">F-box domain-containing protein</fullName>
    </recommendedName>
</protein>
<evidence type="ECO:0008006" key="3">
    <source>
        <dbReference type="Google" id="ProtNLM"/>
    </source>
</evidence>
<dbReference type="AlphaFoldDB" id="A0A5C3N085"/>
<evidence type="ECO:0000313" key="1">
    <source>
        <dbReference type="EMBL" id="TFK47171.1"/>
    </source>
</evidence>
<dbReference type="Proteomes" id="UP000305948">
    <property type="component" value="Unassembled WGS sequence"/>
</dbReference>
<keyword evidence="2" id="KW-1185">Reference proteome</keyword>
<dbReference type="Gene3D" id="3.80.10.10">
    <property type="entry name" value="Ribonuclease Inhibitor"/>
    <property type="match status" value="1"/>
</dbReference>
<evidence type="ECO:0000313" key="2">
    <source>
        <dbReference type="Proteomes" id="UP000305948"/>
    </source>
</evidence>
<accession>A0A5C3N085</accession>
<dbReference type="OrthoDB" id="3543113at2759"/>
<proteinExistence type="predicted"/>
<name>A0A5C3N085_9AGAM</name>
<gene>
    <name evidence="1" type="ORF">OE88DRAFT_1728638</name>
</gene>
<sequence length="538" mass="60140">MRNALTIAELQSIIVDYILADDSSGRKTVAALARSCRTLHESAVRALWRELPSLAPLLHCMPSDLFLQGTSLRLGRPLRTSDWTRVHKYAAHIAILHFQSTWKRQSRCRFPTISPSAFAALANGISADCLLPNLRALTWDPHYREEESVFSFVEQLLAGSLTSLTLRVLTSSQSTAPRILRLLPSRCPSIQSLVIEYEGLNEDISEAIAECTYRLRQLRECEVYAPAADVALNHLAGLPHLRSLTVWQCPHAPSLQSTSLSPTVLDSFAALEEISIRTEHITACTTLARLISSHKMKSITFTYNEWASASLLRGCTRALSHLRRPSSLTTLSIALDKDAEVPINLPDAVVDDSLFRPLLVFSSLEIFELDPHCSFAIDDRLVETIAARWPRLRSLELMPQRCLANTSRLTLNGLVPLVKNCPRLKTLCVPLEEHVSEPSLERVQGLHSDNITTLVVVSNTVEEPASVILFLAHLFPRLQVIENWAESEEEGTMSPWDAIETIVRGINYAFPSEARGKEGRLLKGQLACLMRKWMRSFT</sequence>
<organism evidence="1 2">
    <name type="scientific">Heliocybe sulcata</name>
    <dbReference type="NCBI Taxonomy" id="5364"/>
    <lineage>
        <taxon>Eukaryota</taxon>
        <taxon>Fungi</taxon>
        <taxon>Dikarya</taxon>
        <taxon>Basidiomycota</taxon>
        <taxon>Agaricomycotina</taxon>
        <taxon>Agaricomycetes</taxon>
        <taxon>Gloeophyllales</taxon>
        <taxon>Gloeophyllaceae</taxon>
        <taxon>Heliocybe</taxon>
    </lineage>
</organism>